<dbReference type="InterPro" id="IPR013762">
    <property type="entry name" value="Integrase-like_cat_sf"/>
</dbReference>
<keyword evidence="3 5" id="KW-0238">DNA-binding</keyword>
<dbReference type="AlphaFoldDB" id="A0A2M9ZPH9"/>
<dbReference type="Pfam" id="PF00589">
    <property type="entry name" value="Phage_integrase"/>
    <property type="match status" value="1"/>
</dbReference>
<sequence length="299" mass="34612">MIETEVPKKNKASFEKLVKLIRQRSYKKATEYTYLKYNLDFLIFADKPAEKVVTKDIERYIDQLRKKRVSASTIQINISSLKIFFEEVMNMNIFEEFKRPAREYKTPKALLPKEIYSLLGSANGNPRSNTICALAYFGALRVGEIVNLKWDQIDFGKKILEVKSSVPKQARTILLEGELLKILKKYEKETGGEKKGKYLFPGKYPDKPLTSRNMERLVGDLSTQAGLKNQVTLFTLRHSRAIHLLAEGKHIENVKDFLGHQSLASTESYLPIRKNLRTSVRRKHIEDALKDIRKKYKLN</sequence>
<dbReference type="PANTHER" id="PTHR30349">
    <property type="entry name" value="PHAGE INTEGRASE-RELATED"/>
    <property type="match status" value="1"/>
</dbReference>
<dbReference type="PROSITE" id="PS51900">
    <property type="entry name" value="CB"/>
    <property type="match status" value="1"/>
</dbReference>
<keyword evidence="4" id="KW-0233">DNA recombination</keyword>
<evidence type="ECO:0000313" key="10">
    <source>
        <dbReference type="Proteomes" id="UP000231962"/>
    </source>
</evidence>
<reference evidence="10 11" key="1">
    <citation type="submission" date="2017-07" db="EMBL/GenBank/DDBJ databases">
        <title>Leptospira spp. isolated from tropical soils.</title>
        <authorList>
            <person name="Thibeaux R."/>
            <person name="Iraola G."/>
            <person name="Ferres I."/>
            <person name="Bierque E."/>
            <person name="Girault D."/>
            <person name="Soupe-Gilbert M.-E."/>
            <person name="Picardeau M."/>
            <person name="Goarant C."/>
        </authorList>
    </citation>
    <scope>NUCLEOTIDE SEQUENCE [LARGE SCALE GENOMIC DNA]</scope>
    <source>
        <strain evidence="9 11">FH1-B-B1</strain>
        <strain evidence="8 10">FH1-B-C1</strain>
    </source>
</reference>
<dbReference type="GO" id="GO:0015074">
    <property type="term" value="P:DNA integration"/>
    <property type="evidence" value="ECO:0007669"/>
    <property type="project" value="UniProtKB-KW"/>
</dbReference>
<dbReference type="GO" id="GO:0006310">
    <property type="term" value="P:DNA recombination"/>
    <property type="evidence" value="ECO:0007669"/>
    <property type="project" value="UniProtKB-KW"/>
</dbReference>
<dbReference type="GO" id="GO:0003677">
    <property type="term" value="F:DNA binding"/>
    <property type="evidence" value="ECO:0007669"/>
    <property type="project" value="UniProtKB-UniRule"/>
</dbReference>
<evidence type="ECO:0000256" key="5">
    <source>
        <dbReference type="PROSITE-ProRule" id="PRU01248"/>
    </source>
</evidence>
<dbReference type="PANTHER" id="PTHR30349:SF64">
    <property type="entry name" value="PROPHAGE INTEGRASE INTD-RELATED"/>
    <property type="match status" value="1"/>
</dbReference>
<comment type="caution">
    <text evidence="9">The sequence shown here is derived from an EMBL/GenBank/DDBJ whole genome shotgun (WGS) entry which is preliminary data.</text>
</comment>
<dbReference type="Gene3D" id="1.10.443.10">
    <property type="entry name" value="Intergrase catalytic core"/>
    <property type="match status" value="1"/>
</dbReference>
<evidence type="ECO:0000313" key="9">
    <source>
        <dbReference type="EMBL" id="PJZ73879.1"/>
    </source>
</evidence>
<name>A0A2M9ZPH9_9LEPT</name>
<protein>
    <submittedName>
        <fullName evidence="9">Recombinase XerD</fullName>
    </submittedName>
</protein>
<dbReference type="Proteomes" id="UP000231990">
    <property type="component" value="Unassembled WGS sequence"/>
</dbReference>
<dbReference type="OrthoDB" id="9803188at2"/>
<dbReference type="PROSITE" id="PS51898">
    <property type="entry name" value="TYR_RECOMBINASE"/>
    <property type="match status" value="1"/>
</dbReference>
<evidence type="ECO:0000256" key="4">
    <source>
        <dbReference type="ARBA" id="ARBA00023172"/>
    </source>
</evidence>
<accession>A0A2M9ZPH9</accession>
<keyword evidence="10" id="KW-1185">Reference proteome</keyword>
<evidence type="ECO:0000313" key="8">
    <source>
        <dbReference type="EMBL" id="PJZ70668.1"/>
    </source>
</evidence>
<dbReference type="InterPro" id="IPR011010">
    <property type="entry name" value="DNA_brk_join_enz"/>
</dbReference>
<dbReference type="Pfam" id="PF13495">
    <property type="entry name" value="Phage_int_SAM_4"/>
    <property type="match status" value="1"/>
</dbReference>
<dbReference type="InterPro" id="IPR044068">
    <property type="entry name" value="CB"/>
</dbReference>
<evidence type="ECO:0000313" key="11">
    <source>
        <dbReference type="Proteomes" id="UP000231990"/>
    </source>
</evidence>
<evidence type="ECO:0000256" key="1">
    <source>
        <dbReference type="ARBA" id="ARBA00008857"/>
    </source>
</evidence>
<dbReference type="RefSeq" id="WP_100712675.1">
    <property type="nucleotide sequence ID" value="NZ_NPDY01000002.1"/>
</dbReference>
<keyword evidence="2" id="KW-0229">DNA integration</keyword>
<feature type="domain" description="Tyr recombinase" evidence="6">
    <location>
        <begin position="105"/>
        <end position="282"/>
    </location>
</feature>
<evidence type="ECO:0000256" key="3">
    <source>
        <dbReference type="ARBA" id="ARBA00023125"/>
    </source>
</evidence>
<evidence type="ECO:0000259" key="7">
    <source>
        <dbReference type="PROSITE" id="PS51900"/>
    </source>
</evidence>
<gene>
    <name evidence="8" type="ORF">CH360_03830</name>
    <name evidence="9" type="ORF">CH373_06970</name>
</gene>
<dbReference type="SUPFAM" id="SSF56349">
    <property type="entry name" value="DNA breaking-rejoining enzymes"/>
    <property type="match status" value="1"/>
</dbReference>
<dbReference type="InterPro" id="IPR002104">
    <property type="entry name" value="Integrase_catalytic"/>
</dbReference>
<dbReference type="EMBL" id="NPDZ01000003">
    <property type="protein sequence ID" value="PJZ73879.1"/>
    <property type="molecule type" value="Genomic_DNA"/>
</dbReference>
<dbReference type="InterPro" id="IPR050090">
    <property type="entry name" value="Tyrosine_recombinase_XerCD"/>
</dbReference>
<organism evidence="9 11">
    <name type="scientific">Leptospira perolatii</name>
    <dbReference type="NCBI Taxonomy" id="2023191"/>
    <lineage>
        <taxon>Bacteria</taxon>
        <taxon>Pseudomonadati</taxon>
        <taxon>Spirochaetota</taxon>
        <taxon>Spirochaetia</taxon>
        <taxon>Leptospirales</taxon>
        <taxon>Leptospiraceae</taxon>
        <taxon>Leptospira</taxon>
    </lineage>
</organism>
<dbReference type="Gene3D" id="1.10.150.130">
    <property type="match status" value="1"/>
</dbReference>
<dbReference type="EMBL" id="NPDY01000002">
    <property type="protein sequence ID" value="PJZ70668.1"/>
    <property type="molecule type" value="Genomic_DNA"/>
</dbReference>
<proteinExistence type="inferred from homology"/>
<evidence type="ECO:0000259" key="6">
    <source>
        <dbReference type="PROSITE" id="PS51898"/>
    </source>
</evidence>
<dbReference type="InterPro" id="IPR004107">
    <property type="entry name" value="Integrase_SAM-like_N"/>
</dbReference>
<evidence type="ECO:0000256" key="2">
    <source>
        <dbReference type="ARBA" id="ARBA00022908"/>
    </source>
</evidence>
<feature type="domain" description="Core-binding (CB)" evidence="7">
    <location>
        <begin position="12"/>
        <end position="89"/>
    </location>
</feature>
<comment type="similarity">
    <text evidence="1">Belongs to the 'phage' integrase family.</text>
</comment>
<dbReference type="Proteomes" id="UP000231962">
    <property type="component" value="Unassembled WGS sequence"/>
</dbReference>
<dbReference type="InterPro" id="IPR010998">
    <property type="entry name" value="Integrase_recombinase_N"/>
</dbReference>